<dbReference type="InterPro" id="IPR006680">
    <property type="entry name" value="Amidohydro-rel"/>
</dbReference>
<dbReference type="EMBL" id="VVIM01000001">
    <property type="protein sequence ID" value="KAB0804740.1"/>
    <property type="molecule type" value="Genomic_DNA"/>
</dbReference>
<evidence type="ECO:0000256" key="1">
    <source>
        <dbReference type="ARBA" id="ARBA00004984"/>
    </source>
</evidence>
<dbReference type="SUPFAM" id="SSF51556">
    <property type="entry name" value="Metallo-dependent hydrolases"/>
    <property type="match status" value="1"/>
</dbReference>
<dbReference type="InterPro" id="IPR014311">
    <property type="entry name" value="Guanine_deaminase"/>
</dbReference>
<comment type="pathway">
    <text evidence="1 9">Purine metabolism; guanine degradation; xanthine from guanine: step 1/1.</text>
</comment>
<dbReference type="Gene3D" id="2.30.40.10">
    <property type="entry name" value="Urease, subunit C, domain 1"/>
    <property type="match status" value="1"/>
</dbReference>
<dbReference type="InterPro" id="IPR051607">
    <property type="entry name" value="Metallo-dep_hydrolases"/>
</dbReference>
<evidence type="ECO:0000256" key="6">
    <source>
        <dbReference type="ARBA" id="ARBA00022801"/>
    </source>
</evidence>
<evidence type="ECO:0000256" key="2">
    <source>
        <dbReference type="ARBA" id="ARBA00006745"/>
    </source>
</evidence>
<comment type="similarity">
    <text evidence="2 9">Belongs to the metallo-dependent hydrolases superfamily. ATZ/TRZ family.</text>
</comment>
<name>A0A5N4B5V8_PHOPY</name>
<organism evidence="11 12">
    <name type="scientific">Photinus pyralis</name>
    <name type="common">Common eastern firefly</name>
    <name type="synonym">Lampyris pyralis</name>
    <dbReference type="NCBI Taxonomy" id="7054"/>
    <lineage>
        <taxon>Eukaryota</taxon>
        <taxon>Metazoa</taxon>
        <taxon>Ecdysozoa</taxon>
        <taxon>Arthropoda</taxon>
        <taxon>Hexapoda</taxon>
        <taxon>Insecta</taxon>
        <taxon>Pterygota</taxon>
        <taxon>Neoptera</taxon>
        <taxon>Endopterygota</taxon>
        <taxon>Coleoptera</taxon>
        <taxon>Polyphaga</taxon>
        <taxon>Elateriformia</taxon>
        <taxon>Elateroidea</taxon>
        <taxon>Lampyridae</taxon>
        <taxon>Lampyrinae</taxon>
        <taxon>Photinus</taxon>
    </lineage>
</organism>
<dbReference type="InParanoid" id="A0A5N4B5V8"/>
<proteinExistence type="inferred from homology"/>
<dbReference type="PANTHER" id="PTHR11271">
    <property type="entry name" value="GUANINE DEAMINASE"/>
    <property type="match status" value="1"/>
</dbReference>
<dbReference type="GO" id="GO:0008892">
    <property type="term" value="F:guanine deaminase activity"/>
    <property type="evidence" value="ECO:0007669"/>
    <property type="project" value="UniProtKB-UniRule"/>
</dbReference>
<evidence type="ECO:0000256" key="5">
    <source>
        <dbReference type="ARBA" id="ARBA00022723"/>
    </source>
</evidence>
<comment type="cofactor">
    <cofactor evidence="9">
        <name>Zn(2+)</name>
        <dbReference type="ChEBI" id="CHEBI:29105"/>
    </cofactor>
    <text evidence="9">Binds 1 zinc ion per subunit.</text>
</comment>
<dbReference type="Proteomes" id="UP000327044">
    <property type="component" value="Unassembled WGS sequence"/>
</dbReference>
<gene>
    <name evidence="11" type="ORF">PPYR_01710</name>
</gene>
<dbReference type="UniPathway" id="UPA00603">
    <property type="reaction ID" value="UER00660"/>
</dbReference>
<dbReference type="Pfam" id="PF01979">
    <property type="entry name" value="Amidohydro_1"/>
    <property type="match status" value="1"/>
</dbReference>
<dbReference type="AlphaFoldDB" id="A0A5N4B5V8"/>
<comment type="function">
    <text evidence="9">Catalyzes the hydrolytic deamination of guanine, producing xanthine and ammonia.</text>
</comment>
<keyword evidence="7 9" id="KW-0862">Zinc</keyword>
<dbReference type="GO" id="GO:0006147">
    <property type="term" value="P:guanine catabolic process"/>
    <property type="evidence" value="ECO:0007669"/>
    <property type="project" value="UniProtKB-UniRule"/>
</dbReference>
<evidence type="ECO:0000313" key="12">
    <source>
        <dbReference type="Proteomes" id="UP000327044"/>
    </source>
</evidence>
<evidence type="ECO:0000256" key="3">
    <source>
        <dbReference type="ARBA" id="ARBA00012781"/>
    </source>
</evidence>
<evidence type="ECO:0000259" key="10">
    <source>
        <dbReference type="Pfam" id="PF01979"/>
    </source>
</evidence>
<feature type="domain" description="Amidohydrolase-related" evidence="10">
    <location>
        <begin position="64"/>
        <end position="431"/>
    </location>
</feature>
<dbReference type="EC" id="3.5.4.3" evidence="3 9"/>
<evidence type="ECO:0000313" key="11">
    <source>
        <dbReference type="EMBL" id="KAB0804740.1"/>
    </source>
</evidence>
<dbReference type="GO" id="GO:0008270">
    <property type="term" value="F:zinc ion binding"/>
    <property type="evidence" value="ECO:0007669"/>
    <property type="project" value="UniProtKB-UniRule"/>
</dbReference>
<evidence type="ECO:0000256" key="7">
    <source>
        <dbReference type="ARBA" id="ARBA00022833"/>
    </source>
</evidence>
<dbReference type="InterPro" id="IPR032466">
    <property type="entry name" value="Metal_Hydrolase"/>
</dbReference>
<dbReference type="FunFam" id="3.20.20.140:FF:000022">
    <property type="entry name" value="Guanine deaminase"/>
    <property type="match status" value="1"/>
</dbReference>
<dbReference type="FunCoup" id="A0A5N4B5V8">
    <property type="interactions" value="442"/>
</dbReference>
<evidence type="ECO:0000256" key="8">
    <source>
        <dbReference type="ARBA" id="ARBA00051148"/>
    </source>
</evidence>
<dbReference type="PANTHER" id="PTHR11271:SF6">
    <property type="entry name" value="GUANINE DEAMINASE"/>
    <property type="match status" value="1"/>
</dbReference>
<keyword evidence="12" id="KW-1185">Reference proteome</keyword>
<dbReference type="Gene3D" id="3.20.20.140">
    <property type="entry name" value="Metal-dependent hydrolases"/>
    <property type="match status" value="1"/>
</dbReference>
<protein>
    <recommendedName>
        <fullName evidence="4 9">Guanine deaminase</fullName>
        <shortName evidence="9">Guanase</shortName>
        <ecNumber evidence="3 9">3.5.4.3</ecNumber>
    </recommendedName>
    <alternativeName>
        <fullName evidence="9">Guanine aminohydrolase</fullName>
    </alternativeName>
</protein>
<accession>A0A5N4B5V8</accession>
<reference evidence="11 12" key="1">
    <citation type="journal article" date="2018" name="Elife">
        <title>Firefly genomes illuminate parallel origins of bioluminescence in beetles.</title>
        <authorList>
            <person name="Fallon T.R."/>
            <person name="Lower S.E."/>
            <person name="Chang C.H."/>
            <person name="Bessho-Uehara M."/>
            <person name="Martin G.J."/>
            <person name="Bewick A.J."/>
            <person name="Behringer M."/>
            <person name="Debat H.J."/>
            <person name="Wong I."/>
            <person name="Day J.C."/>
            <person name="Suvorov A."/>
            <person name="Silva C.J."/>
            <person name="Stanger-Hall K.F."/>
            <person name="Hall D.W."/>
            <person name="Schmitz R.J."/>
            <person name="Nelson D.R."/>
            <person name="Lewis S.M."/>
            <person name="Shigenobu S."/>
            <person name="Bybee S.M."/>
            <person name="Larracuente A.M."/>
            <person name="Oba Y."/>
            <person name="Weng J.K."/>
        </authorList>
    </citation>
    <scope>NUCLEOTIDE SEQUENCE [LARGE SCALE GENOMIC DNA]</scope>
    <source>
        <strain evidence="11">1611_PpyrPB1</strain>
        <tissue evidence="11">Whole body</tissue>
    </source>
</reference>
<dbReference type="InterPro" id="IPR011059">
    <property type="entry name" value="Metal-dep_hydrolase_composite"/>
</dbReference>
<dbReference type="GO" id="GO:0005829">
    <property type="term" value="C:cytosol"/>
    <property type="evidence" value="ECO:0007669"/>
    <property type="project" value="TreeGrafter"/>
</dbReference>
<sequence length="432" mass="47759">MESIVDLFIGNIIHCDQPFTVTVIQKGFVAVQRNKIIAVGHSSELQNRFTSENVRKTLLSDSQILIPGLIDTHIHACQYPNIGVGMNKPLLQWLKDHTYPLEKKFKDAQFSKRCYDAVVKKTLSYGTTTAAYFGSIYTDSTLILADSAIRLGQRALVGKVNLTKNGPADYIETSEESLRETRRFINEMSKKNSELVKPIITPRFAVSVTKEDLKALGEMAKEFNLPIQAHMNETIDGIKQLESRPGDVHKNFTHTHEILTEKSLFAHCVHMTKEEIQKLADSGSAIAHCPDSNFNLLSGICDVRAFIEAGVKVGLGTDVSAGCSLSIMNAMRYAITASTALSFSKKGYKPLNYFDAFYLATLGGAKALSMDDKIGNFEVGKEFDALIVDLDVQNGPVDIFGEHTALELFQKFIFTGDDRNVTAVYVAGNKVK</sequence>
<evidence type="ECO:0000256" key="4">
    <source>
        <dbReference type="ARBA" id="ARBA00014514"/>
    </source>
</evidence>
<comment type="catalytic activity">
    <reaction evidence="8 9">
        <text>guanine + H2O + H(+) = xanthine + NH4(+)</text>
        <dbReference type="Rhea" id="RHEA:14665"/>
        <dbReference type="ChEBI" id="CHEBI:15377"/>
        <dbReference type="ChEBI" id="CHEBI:15378"/>
        <dbReference type="ChEBI" id="CHEBI:16235"/>
        <dbReference type="ChEBI" id="CHEBI:17712"/>
        <dbReference type="ChEBI" id="CHEBI:28938"/>
        <dbReference type="EC" id="3.5.4.3"/>
    </reaction>
</comment>
<keyword evidence="6 9" id="KW-0378">Hydrolase</keyword>
<comment type="caution">
    <text evidence="11">The sequence shown here is derived from an EMBL/GenBank/DDBJ whole genome shotgun (WGS) entry which is preliminary data.</text>
</comment>
<dbReference type="SUPFAM" id="SSF51338">
    <property type="entry name" value="Composite domain of metallo-dependent hydrolases"/>
    <property type="match status" value="1"/>
</dbReference>
<dbReference type="NCBIfam" id="TIGR02967">
    <property type="entry name" value="guan_deamin"/>
    <property type="match status" value="1"/>
</dbReference>
<evidence type="ECO:0000256" key="9">
    <source>
        <dbReference type="RuleBase" id="RU366009"/>
    </source>
</evidence>
<keyword evidence="5 9" id="KW-0479">Metal-binding</keyword>